<dbReference type="AlphaFoldDB" id="A0A919RIZ2"/>
<comment type="caution">
    <text evidence="3">The sequence shown here is derived from an EMBL/GenBank/DDBJ whole genome shotgun (WGS) entry which is preliminary data.</text>
</comment>
<keyword evidence="1" id="KW-1133">Transmembrane helix</keyword>
<proteinExistence type="predicted"/>
<evidence type="ECO:0000313" key="4">
    <source>
        <dbReference type="Proteomes" id="UP000606172"/>
    </source>
</evidence>
<evidence type="ECO:0000313" key="3">
    <source>
        <dbReference type="EMBL" id="GII94735.1"/>
    </source>
</evidence>
<keyword evidence="1" id="KW-0812">Transmembrane</keyword>
<feature type="transmembrane region" description="Helical" evidence="1">
    <location>
        <begin position="73"/>
        <end position="90"/>
    </location>
</feature>
<gene>
    <name evidence="3" type="ORF">Ssi02_49660</name>
</gene>
<dbReference type="PANTHER" id="PTHR47432:SF1">
    <property type="entry name" value="CELL WALL ASSEMBLY REGULATOR SMI1"/>
    <property type="match status" value="1"/>
</dbReference>
<dbReference type="EMBL" id="BOOW01000030">
    <property type="protein sequence ID" value="GII94735.1"/>
    <property type="molecule type" value="Genomic_DNA"/>
</dbReference>
<feature type="transmembrane region" description="Helical" evidence="1">
    <location>
        <begin position="146"/>
        <end position="163"/>
    </location>
</feature>
<protein>
    <recommendedName>
        <fullName evidence="2">Knr4/Smi1-like domain-containing protein</fullName>
    </recommendedName>
</protein>
<reference evidence="3" key="1">
    <citation type="submission" date="2021-01" db="EMBL/GenBank/DDBJ databases">
        <title>Whole genome shotgun sequence of Sinosporangium siamense NBRC 109515.</title>
        <authorList>
            <person name="Komaki H."/>
            <person name="Tamura T."/>
        </authorList>
    </citation>
    <scope>NUCLEOTIDE SEQUENCE</scope>
    <source>
        <strain evidence="3">NBRC 109515</strain>
    </source>
</reference>
<sequence length="406" mass="44494">MHSSRAAHWWIFAGLINLWQVATVSVPWIHTGGLSPAHRVVDAVLDTLIYVSPLLIMLLAWRVARGMSPRGHLWAAGSVVGLFAAEWMLHEVAPRLPMAVAGASGTSAGLSWFVVPGLVITAGRVGIVAAYSSITARSQPRQWRRHVLSVPSAVLALLFVPIADGPVRTKDEPSPALASGSLINPHFGTQSCDAPRREPLLRLPDVATTRRVEKAWRRLERWLAENAPQSYADLAPPATPREIARVEKAMMLRFPDDLKASLMRHNGVLRGAGSLLGMLYSPMSLSEIHSSWRALCDSLAVAEAELLIMSGDDPDSVAPEEFWWHWSVIPFAIDPAGDHLVLNGKGRVGEFFEDEGLAFTDDGGRPSYAALLEAVVRSLEKGEPLDMWVPTTTRHGTLEWRYETVN</sequence>
<name>A0A919RIZ2_9ACTN</name>
<feature type="transmembrane region" description="Helical" evidence="1">
    <location>
        <begin position="7"/>
        <end position="29"/>
    </location>
</feature>
<dbReference type="InterPro" id="IPR051873">
    <property type="entry name" value="KNR4/SMI1_regulator"/>
</dbReference>
<organism evidence="3 4">
    <name type="scientific">Sinosporangium siamense</name>
    <dbReference type="NCBI Taxonomy" id="1367973"/>
    <lineage>
        <taxon>Bacteria</taxon>
        <taxon>Bacillati</taxon>
        <taxon>Actinomycetota</taxon>
        <taxon>Actinomycetes</taxon>
        <taxon>Streptosporangiales</taxon>
        <taxon>Streptosporangiaceae</taxon>
        <taxon>Sinosporangium</taxon>
    </lineage>
</organism>
<dbReference type="PANTHER" id="PTHR47432">
    <property type="entry name" value="CELL WALL ASSEMBLY REGULATOR SMI1"/>
    <property type="match status" value="1"/>
</dbReference>
<dbReference type="SUPFAM" id="SSF160631">
    <property type="entry name" value="SMI1/KNR4-like"/>
    <property type="match status" value="1"/>
</dbReference>
<dbReference type="Proteomes" id="UP000606172">
    <property type="component" value="Unassembled WGS sequence"/>
</dbReference>
<evidence type="ECO:0000259" key="2">
    <source>
        <dbReference type="SMART" id="SM00860"/>
    </source>
</evidence>
<dbReference type="InterPro" id="IPR018958">
    <property type="entry name" value="Knr4/Smi1-like_dom"/>
</dbReference>
<dbReference type="SMART" id="SM00860">
    <property type="entry name" value="SMI1_KNR4"/>
    <property type="match status" value="1"/>
</dbReference>
<dbReference type="RefSeq" id="WP_204029505.1">
    <property type="nucleotide sequence ID" value="NZ_BOOW01000030.1"/>
</dbReference>
<evidence type="ECO:0000256" key="1">
    <source>
        <dbReference type="SAM" id="Phobius"/>
    </source>
</evidence>
<keyword evidence="1" id="KW-0472">Membrane</keyword>
<dbReference type="InterPro" id="IPR037883">
    <property type="entry name" value="Knr4/Smi1-like_sf"/>
</dbReference>
<feature type="domain" description="Knr4/Smi1-like" evidence="2">
    <location>
        <begin position="237"/>
        <end position="354"/>
    </location>
</feature>
<feature type="transmembrane region" description="Helical" evidence="1">
    <location>
        <begin position="110"/>
        <end position="134"/>
    </location>
</feature>
<keyword evidence="4" id="KW-1185">Reference proteome</keyword>
<dbReference type="Pfam" id="PF09346">
    <property type="entry name" value="SMI1_KNR4"/>
    <property type="match status" value="1"/>
</dbReference>
<feature type="transmembrane region" description="Helical" evidence="1">
    <location>
        <begin position="41"/>
        <end position="61"/>
    </location>
</feature>
<accession>A0A919RIZ2</accession>